<dbReference type="Gene3D" id="1.10.10.60">
    <property type="entry name" value="Homeodomain-like"/>
    <property type="match status" value="1"/>
</dbReference>
<evidence type="ECO:0000256" key="6">
    <source>
        <dbReference type="ARBA" id="ARBA00023125"/>
    </source>
</evidence>
<feature type="domain" description="Myb-like" evidence="11">
    <location>
        <begin position="376"/>
        <end position="426"/>
    </location>
</feature>
<dbReference type="InterPro" id="IPR032451">
    <property type="entry name" value="SMARCC_C"/>
</dbReference>
<keyword evidence="4" id="KW-0862">Zinc</keyword>
<name>A0AAN9INT6_CROPI</name>
<dbReference type="PANTHER" id="PTHR12802">
    <property type="entry name" value="SWI/SNF COMPLEX-RELATED"/>
    <property type="match status" value="1"/>
</dbReference>
<feature type="compositionally biased region" description="Basic and acidic residues" evidence="10">
    <location>
        <begin position="673"/>
        <end position="682"/>
    </location>
</feature>
<dbReference type="GO" id="GO:0003677">
    <property type="term" value="F:DNA binding"/>
    <property type="evidence" value="ECO:0007669"/>
    <property type="project" value="UniProtKB-KW"/>
</dbReference>
<feature type="region of interest" description="Disordered" evidence="10">
    <location>
        <begin position="777"/>
        <end position="904"/>
    </location>
</feature>
<dbReference type="PROSITE" id="PS51293">
    <property type="entry name" value="SANT"/>
    <property type="match status" value="1"/>
</dbReference>
<dbReference type="Pfam" id="PF00569">
    <property type="entry name" value="ZZ"/>
    <property type="match status" value="1"/>
</dbReference>
<feature type="domain" description="SANT" evidence="14">
    <location>
        <begin position="379"/>
        <end position="430"/>
    </location>
</feature>
<reference evidence="15 16" key="1">
    <citation type="submission" date="2024-01" db="EMBL/GenBank/DDBJ databases">
        <title>The genomes of 5 underutilized Papilionoideae crops provide insights into root nodulation and disease resistanc.</title>
        <authorList>
            <person name="Yuan L."/>
        </authorList>
    </citation>
    <scope>NUCLEOTIDE SEQUENCE [LARGE SCALE GENOMIC DNA]</scope>
    <source>
        <strain evidence="15">ZHUSHIDOU_FW_LH</strain>
        <tissue evidence="15">Leaf</tissue>
    </source>
</reference>
<sequence>MPHSHTCTETRLFSMELKRRDAPPPTAGTPASEPVTSRRRGGGQKRKSNSLNASNSSSTPSKRAAREKALAPHTPSLHHNGPLTRARQIPTNHSGSAVATSAAVGGGNPASAPAAIKHSKRVVPTGGDSVAVAEEIKKKNEFEALEASIEAQFEAIRSRATNAHVVPTHCGWFSWTSIHPIEKRSLPSFFNGKTENRTPDTYMKIRNYIIKRFHANPSVQFELKDLSELEVADLDARQEVMEFLDYWGLINFHPFFSTDSAVASNDDDGTTEKNSLLEKLYHFESPQLLPVPKTDLMTPALSSGLFPESTITEELVKQEGPSVEYHCNFCSADCSRKRYHCQKQADFDLCTDCFSNGKFGSGMSTLDFILMEPAEVPGVSSGKWTDQETLLLLEALELYNENWNEIAEHVATKSKSQCILHFLQMPIEDAYVDCGDDVDASCKETADPATTNNDSSVHKDASEVIENKASDSIEGQVVTQHDETPMPEDVNKVNVNQETPKLDVSDDKTCEGTTKSEDDVKAKFAQEESNDLALSALEESFAAVGYSPGPEGPVSFAQVGNPVMALAVFLSRLVGSDVAVASAHSSLKSMSVNSPSTELAARHCFLLEDPPNDTESTSSERDFKRDEDQDVRKVKQDESMLDDKASSNDHIDKKIEDDATEVKRQLAVPNDGVSEKPIDLKEQAMVNQEEVGPDNHKDPSNSKLPNDQKPSTKDDSDGSTPTDKILLSSEELGKGTLVKEPCQPVDDPKDGHLVPVALPSENDELVQSVKPNLAREILQPVETPKDADMVSDSLPSDKSKPQKLLEKTVGESLEKTDSVMDVDSISLPSEKNESQSQVVPVSSRLISTENGVDITSSSVPSDKNEPPHPVKSNSNAENGHCTGEDQIENDTRVEDDSKQTKHGNNFEKVKHAAASTLAAAAVKAKLLANQEEDQIQRLASLLIEKQLHKLETKLAFFNDMENVMMRVRESLFQSRQKLYHERSLIIATRLGLPPSSSRGVPPSLPMNRIPMNFANSVPRPQIIMNSQRPPISRPVNTIATTLANTSASTTAAGNSAYPSSQ</sequence>
<keyword evidence="16" id="KW-1185">Reference proteome</keyword>
<dbReference type="FunFam" id="1.10.10.60:FF:000014">
    <property type="entry name" value="SWI/SNF complex subunit SMARCC2 isoform C"/>
    <property type="match status" value="1"/>
</dbReference>
<dbReference type="EMBL" id="JAYWIO010000002">
    <property type="protein sequence ID" value="KAK7283492.1"/>
    <property type="molecule type" value="Genomic_DNA"/>
</dbReference>
<evidence type="ECO:0000256" key="9">
    <source>
        <dbReference type="PROSITE-ProRule" id="PRU00228"/>
    </source>
</evidence>
<feature type="compositionally biased region" description="Basic and acidic residues" evidence="10">
    <location>
        <begin position="889"/>
        <end position="904"/>
    </location>
</feature>
<keyword evidence="5" id="KW-0805">Transcription regulation</keyword>
<dbReference type="PROSITE" id="PS50934">
    <property type="entry name" value="SWIRM"/>
    <property type="match status" value="1"/>
</dbReference>
<feature type="compositionally biased region" description="Low complexity" evidence="10">
    <location>
        <begin position="49"/>
        <end position="62"/>
    </location>
</feature>
<dbReference type="SUPFAM" id="SSF46689">
    <property type="entry name" value="Homeodomain-like"/>
    <property type="match status" value="2"/>
</dbReference>
<feature type="domain" description="SWIRM" evidence="13">
    <location>
        <begin position="164"/>
        <end position="261"/>
    </location>
</feature>
<evidence type="ECO:0000256" key="10">
    <source>
        <dbReference type="SAM" id="MobiDB-lite"/>
    </source>
</evidence>
<feature type="compositionally biased region" description="Basic and acidic residues" evidence="10">
    <location>
        <begin position="795"/>
        <end position="818"/>
    </location>
</feature>
<dbReference type="InterPro" id="IPR009057">
    <property type="entry name" value="Homeodomain-like_sf"/>
</dbReference>
<keyword evidence="3 9" id="KW-0863">Zinc-finger</keyword>
<comment type="caution">
    <text evidence="15">The sequence shown here is derived from an EMBL/GenBank/DDBJ whole genome shotgun (WGS) entry which is preliminary data.</text>
</comment>
<feature type="compositionally biased region" description="Basic residues" evidence="10">
    <location>
        <begin position="37"/>
        <end position="48"/>
    </location>
</feature>
<keyword evidence="8" id="KW-0539">Nucleus</keyword>
<organism evidence="15 16">
    <name type="scientific">Crotalaria pallida</name>
    <name type="common">Smooth rattlebox</name>
    <name type="synonym">Crotalaria striata</name>
    <dbReference type="NCBI Taxonomy" id="3830"/>
    <lineage>
        <taxon>Eukaryota</taxon>
        <taxon>Viridiplantae</taxon>
        <taxon>Streptophyta</taxon>
        <taxon>Embryophyta</taxon>
        <taxon>Tracheophyta</taxon>
        <taxon>Spermatophyta</taxon>
        <taxon>Magnoliopsida</taxon>
        <taxon>eudicotyledons</taxon>
        <taxon>Gunneridae</taxon>
        <taxon>Pentapetalae</taxon>
        <taxon>rosids</taxon>
        <taxon>fabids</taxon>
        <taxon>Fabales</taxon>
        <taxon>Fabaceae</taxon>
        <taxon>Papilionoideae</taxon>
        <taxon>50 kb inversion clade</taxon>
        <taxon>genistoids sensu lato</taxon>
        <taxon>core genistoids</taxon>
        <taxon>Crotalarieae</taxon>
        <taxon>Crotalaria</taxon>
    </lineage>
</organism>
<dbReference type="InterPro" id="IPR007526">
    <property type="entry name" value="SWIRM"/>
</dbReference>
<evidence type="ECO:0000256" key="3">
    <source>
        <dbReference type="ARBA" id="ARBA00022771"/>
    </source>
</evidence>
<dbReference type="SMART" id="SM00291">
    <property type="entry name" value="ZnF_ZZ"/>
    <property type="match status" value="1"/>
</dbReference>
<evidence type="ECO:0000259" key="11">
    <source>
        <dbReference type="PROSITE" id="PS50090"/>
    </source>
</evidence>
<dbReference type="AlphaFoldDB" id="A0AAN9INT6"/>
<evidence type="ECO:0000313" key="16">
    <source>
        <dbReference type="Proteomes" id="UP001372338"/>
    </source>
</evidence>
<dbReference type="CDD" id="cd02336">
    <property type="entry name" value="ZZ_RSC8"/>
    <property type="match status" value="1"/>
</dbReference>
<dbReference type="InterPro" id="IPR036388">
    <property type="entry name" value="WH-like_DNA-bd_sf"/>
</dbReference>
<dbReference type="SUPFAM" id="SSF57850">
    <property type="entry name" value="RING/U-box"/>
    <property type="match status" value="1"/>
</dbReference>
<dbReference type="PROSITE" id="PS50090">
    <property type="entry name" value="MYB_LIKE"/>
    <property type="match status" value="1"/>
</dbReference>
<dbReference type="InterPro" id="IPR017884">
    <property type="entry name" value="SANT_dom"/>
</dbReference>
<evidence type="ECO:0000256" key="1">
    <source>
        <dbReference type="ARBA" id="ARBA00022473"/>
    </source>
</evidence>
<dbReference type="Pfam" id="PF16495">
    <property type="entry name" value="SWIRM-assoc_1"/>
    <property type="match status" value="1"/>
</dbReference>
<dbReference type="Proteomes" id="UP001372338">
    <property type="component" value="Unassembled WGS sequence"/>
</dbReference>
<dbReference type="InterPro" id="IPR043145">
    <property type="entry name" value="Znf_ZZ_sf"/>
</dbReference>
<feature type="compositionally biased region" description="Polar residues" evidence="10">
    <location>
        <begin position="1"/>
        <end position="11"/>
    </location>
</feature>
<dbReference type="GO" id="GO:0005634">
    <property type="term" value="C:nucleus"/>
    <property type="evidence" value="ECO:0007669"/>
    <property type="project" value="UniProtKB-ARBA"/>
</dbReference>
<feature type="compositionally biased region" description="Basic and acidic residues" evidence="10">
    <location>
        <begin position="618"/>
        <end position="664"/>
    </location>
</feature>
<keyword evidence="1" id="KW-0217">Developmental protein</keyword>
<dbReference type="SMART" id="SM00717">
    <property type="entry name" value="SANT"/>
    <property type="match status" value="1"/>
</dbReference>
<evidence type="ECO:0000259" key="13">
    <source>
        <dbReference type="PROSITE" id="PS50934"/>
    </source>
</evidence>
<evidence type="ECO:0000256" key="7">
    <source>
        <dbReference type="ARBA" id="ARBA00023163"/>
    </source>
</evidence>
<dbReference type="Pfam" id="PF04433">
    <property type="entry name" value="SWIRM"/>
    <property type="match status" value="1"/>
</dbReference>
<feature type="region of interest" description="Disordered" evidence="10">
    <location>
        <begin position="1"/>
        <end position="117"/>
    </location>
</feature>
<feature type="domain" description="ZZ-type" evidence="12">
    <location>
        <begin position="322"/>
        <end position="376"/>
    </location>
</feature>
<keyword evidence="6" id="KW-0238">DNA-binding</keyword>
<protein>
    <recommendedName>
        <fullName evidence="17">SWI/SNF complex subunit SWI3D</fullName>
    </recommendedName>
</protein>
<dbReference type="CDD" id="cd00167">
    <property type="entry name" value="SANT"/>
    <property type="match status" value="1"/>
</dbReference>
<evidence type="ECO:0008006" key="17">
    <source>
        <dbReference type="Google" id="ProtNLM"/>
    </source>
</evidence>
<dbReference type="PROSITE" id="PS01357">
    <property type="entry name" value="ZF_ZZ_1"/>
    <property type="match status" value="1"/>
</dbReference>
<accession>A0AAN9INT6</accession>
<dbReference type="GO" id="GO:0008270">
    <property type="term" value="F:zinc ion binding"/>
    <property type="evidence" value="ECO:0007669"/>
    <property type="project" value="UniProtKB-KW"/>
</dbReference>
<proteinExistence type="predicted"/>
<evidence type="ECO:0000256" key="4">
    <source>
        <dbReference type="ARBA" id="ARBA00022833"/>
    </source>
</evidence>
<dbReference type="PROSITE" id="PS50135">
    <property type="entry name" value="ZF_ZZ_2"/>
    <property type="match status" value="1"/>
</dbReference>
<evidence type="ECO:0000259" key="14">
    <source>
        <dbReference type="PROSITE" id="PS51293"/>
    </source>
</evidence>
<evidence type="ECO:0000313" key="15">
    <source>
        <dbReference type="EMBL" id="KAK7283492.1"/>
    </source>
</evidence>
<dbReference type="InterPro" id="IPR000433">
    <property type="entry name" value="Znf_ZZ"/>
</dbReference>
<dbReference type="InterPro" id="IPR001005">
    <property type="entry name" value="SANT/Myb"/>
</dbReference>
<evidence type="ECO:0000256" key="8">
    <source>
        <dbReference type="ARBA" id="ARBA00023242"/>
    </source>
</evidence>
<dbReference type="Pfam" id="PF00249">
    <property type="entry name" value="Myb_DNA-binding"/>
    <property type="match status" value="1"/>
</dbReference>
<dbReference type="PANTHER" id="PTHR12802:SF41">
    <property type="entry name" value="BRAHMA ASSOCIATED PROTEIN 155 KDA"/>
    <property type="match status" value="1"/>
</dbReference>
<dbReference type="InterPro" id="IPR041984">
    <property type="entry name" value="Rsc8/Ssr1/Ssr2_ZZ"/>
</dbReference>
<dbReference type="Gene3D" id="1.10.10.10">
    <property type="entry name" value="Winged helix-like DNA-binding domain superfamily/Winged helix DNA-binding domain"/>
    <property type="match status" value="1"/>
</dbReference>
<keyword evidence="7" id="KW-0804">Transcription</keyword>
<feature type="compositionally biased region" description="Low complexity" evidence="10">
    <location>
        <begin position="94"/>
        <end position="103"/>
    </location>
</feature>
<dbReference type="Gene3D" id="3.30.60.90">
    <property type="match status" value="1"/>
</dbReference>
<evidence type="ECO:0000259" key="12">
    <source>
        <dbReference type="PROSITE" id="PS50135"/>
    </source>
</evidence>
<gene>
    <name evidence="15" type="ORF">RIF29_13043</name>
</gene>
<keyword evidence="2" id="KW-0479">Metal-binding</keyword>
<feature type="compositionally biased region" description="Polar residues" evidence="10">
    <location>
        <begin position="826"/>
        <end position="861"/>
    </location>
</feature>
<evidence type="ECO:0000256" key="2">
    <source>
        <dbReference type="ARBA" id="ARBA00022723"/>
    </source>
</evidence>
<evidence type="ECO:0000256" key="5">
    <source>
        <dbReference type="ARBA" id="ARBA00023015"/>
    </source>
</evidence>
<feature type="region of interest" description="Disordered" evidence="10">
    <location>
        <begin position="607"/>
        <end position="762"/>
    </location>
</feature>